<gene>
    <name evidence="1" type="ORF">NDU88_004853</name>
</gene>
<proteinExistence type="predicted"/>
<keyword evidence="2" id="KW-1185">Reference proteome</keyword>
<evidence type="ECO:0000313" key="2">
    <source>
        <dbReference type="Proteomes" id="UP001066276"/>
    </source>
</evidence>
<evidence type="ECO:0000313" key="1">
    <source>
        <dbReference type="EMBL" id="KAJ1107463.1"/>
    </source>
</evidence>
<accession>A0AAV7MZL1</accession>
<dbReference type="EMBL" id="JANPWB010000013">
    <property type="protein sequence ID" value="KAJ1107463.1"/>
    <property type="molecule type" value="Genomic_DNA"/>
</dbReference>
<sequence>MMTSLVRCPSPPKKYLFRSSADPTVETAQAARGSDGVGAAVLARCRFLAVREEVGGGEARRQGQRDFKQQNPALLLLEKRRCGHQPGKLADGLRISVPMRARGAQFHPGQGTDATHLWQVGGSAVKGQPCRARRVYLKLWRRGHLVGVQRTKQCLVHEDR</sequence>
<protein>
    <submittedName>
        <fullName evidence="1">Uncharacterized protein</fullName>
    </submittedName>
</protein>
<dbReference type="Proteomes" id="UP001066276">
    <property type="component" value="Chromosome 9"/>
</dbReference>
<comment type="caution">
    <text evidence="1">The sequence shown here is derived from an EMBL/GenBank/DDBJ whole genome shotgun (WGS) entry which is preliminary data.</text>
</comment>
<reference evidence="1" key="1">
    <citation type="journal article" date="2022" name="bioRxiv">
        <title>Sequencing and chromosome-scale assembly of the giantPleurodeles waltlgenome.</title>
        <authorList>
            <person name="Brown T."/>
            <person name="Elewa A."/>
            <person name="Iarovenko S."/>
            <person name="Subramanian E."/>
            <person name="Araus A.J."/>
            <person name="Petzold A."/>
            <person name="Susuki M."/>
            <person name="Suzuki K.-i.T."/>
            <person name="Hayashi T."/>
            <person name="Toyoda A."/>
            <person name="Oliveira C."/>
            <person name="Osipova E."/>
            <person name="Leigh N.D."/>
            <person name="Simon A."/>
            <person name="Yun M.H."/>
        </authorList>
    </citation>
    <scope>NUCLEOTIDE SEQUENCE</scope>
    <source>
        <strain evidence="1">20211129_DDA</strain>
        <tissue evidence="1">Liver</tissue>
    </source>
</reference>
<dbReference type="AlphaFoldDB" id="A0AAV7MZL1"/>
<organism evidence="1 2">
    <name type="scientific">Pleurodeles waltl</name>
    <name type="common">Iberian ribbed newt</name>
    <dbReference type="NCBI Taxonomy" id="8319"/>
    <lineage>
        <taxon>Eukaryota</taxon>
        <taxon>Metazoa</taxon>
        <taxon>Chordata</taxon>
        <taxon>Craniata</taxon>
        <taxon>Vertebrata</taxon>
        <taxon>Euteleostomi</taxon>
        <taxon>Amphibia</taxon>
        <taxon>Batrachia</taxon>
        <taxon>Caudata</taxon>
        <taxon>Salamandroidea</taxon>
        <taxon>Salamandridae</taxon>
        <taxon>Pleurodelinae</taxon>
        <taxon>Pleurodeles</taxon>
    </lineage>
</organism>
<name>A0AAV7MZL1_PLEWA</name>